<dbReference type="EMBL" id="OGVC01000004">
    <property type="protein sequence ID" value="SPC36859.1"/>
    <property type="molecule type" value="Genomic_DNA"/>
</dbReference>
<evidence type="ECO:0000313" key="2">
    <source>
        <dbReference type="Proteomes" id="UP000238739"/>
    </source>
</evidence>
<dbReference type="Proteomes" id="UP000238739">
    <property type="component" value="Unassembled WGS sequence"/>
</dbReference>
<accession>A0A2N9DTJ1</accession>
<protein>
    <submittedName>
        <fullName evidence="1">Uncharacterized protein</fullName>
    </submittedName>
</protein>
<gene>
    <name evidence="1" type="ORF">LFUMFP_120072</name>
</gene>
<proteinExistence type="predicted"/>
<evidence type="ECO:0000313" key="1">
    <source>
        <dbReference type="EMBL" id="SPC36859.1"/>
    </source>
</evidence>
<organism evidence="1 2">
    <name type="scientific">Latilactobacillus fuchuensis</name>
    <dbReference type="NCBI Taxonomy" id="164393"/>
    <lineage>
        <taxon>Bacteria</taxon>
        <taxon>Bacillati</taxon>
        <taxon>Bacillota</taxon>
        <taxon>Bacilli</taxon>
        <taxon>Lactobacillales</taxon>
        <taxon>Lactobacillaceae</taxon>
        <taxon>Latilactobacillus</taxon>
    </lineage>
</organism>
<name>A0A2N9DTJ1_9LACO</name>
<dbReference type="AlphaFoldDB" id="A0A2N9DTJ1"/>
<reference evidence="1" key="1">
    <citation type="submission" date="2018-01" db="EMBL/GenBank/DDBJ databases">
        <authorList>
            <person name="Chaillou S."/>
        </authorList>
    </citation>
    <scope>NUCLEOTIDE SEQUENCE [LARGE SCALE GENOMIC DNA]</scope>
    <source>
        <strain evidence="1">MFPC41A2801</strain>
    </source>
</reference>
<keyword evidence="2" id="KW-1185">Reference proteome</keyword>
<sequence length="42" mass="4910">MCRQSVFLFFDSVNSFNLTLKLSDFETFSFLFKDNSSMLTNS</sequence>
<comment type="caution">
    <text evidence="1">The sequence shown here is derived from an EMBL/GenBank/DDBJ whole genome shotgun (WGS) entry which is preliminary data.</text>
</comment>